<dbReference type="SUPFAM" id="SSF52096">
    <property type="entry name" value="ClpP/crotonase"/>
    <property type="match status" value="1"/>
</dbReference>
<dbReference type="PROSITE" id="PS00166">
    <property type="entry name" value="ENOYL_COA_HYDRATASE"/>
    <property type="match status" value="1"/>
</dbReference>
<dbReference type="Pfam" id="PF00378">
    <property type="entry name" value="ECH_1"/>
    <property type="match status" value="1"/>
</dbReference>
<keyword evidence="4" id="KW-1185">Reference proteome</keyword>
<dbReference type="InterPro" id="IPR029045">
    <property type="entry name" value="ClpP/crotonase-like_dom_sf"/>
</dbReference>
<dbReference type="InterPro" id="IPR014748">
    <property type="entry name" value="Enoyl-CoA_hydra_C"/>
</dbReference>
<evidence type="ECO:0000256" key="1">
    <source>
        <dbReference type="ARBA" id="ARBA00005254"/>
    </source>
</evidence>
<evidence type="ECO:0000256" key="2">
    <source>
        <dbReference type="RuleBase" id="RU003707"/>
    </source>
</evidence>
<dbReference type="CDD" id="cd06558">
    <property type="entry name" value="crotonase-like"/>
    <property type="match status" value="1"/>
</dbReference>
<dbReference type="InterPro" id="IPR018376">
    <property type="entry name" value="Enoyl-CoA_hyd/isom_CS"/>
</dbReference>
<sequence length="265" mass="29223">MHFRDILYSVHDGIARITLNKPEKLNALSWGSWAEIENALVMAEADDAVKVVVFTGAGRGFCAGTDLTTTTREEDWPERPFTGRAGMMRSRYLATAQVYHCRKPTIAAVNGPCVGAGFSLAMACDIRIAAESARFSAIFVKRAIVADTGATWLLPRLVGTEWAYRLLYTGELIDAQKAREIGLVSEVVPDGELPNAVNALAGSIARGPSVAIELMKRLVQEGQTRGLDEQIELEQFLQQITHQTEDAEEGRRSFLERREPVFKGR</sequence>
<comment type="similarity">
    <text evidence="1 2">Belongs to the enoyl-CoA hydratase/isomerase family.</text>
</comment>
<keyword evidence="3" id="KW-0413">Isomerase</keyword>
<comment type="caution">
    <text evidence="3">The sequence shown here is derived from an EMBL/GenBank/DDBJ whole genome shotgun (WGS) entry which is preliminary data.</text>
</comment>
<dbReference type="PANTHER" id="PTHR43459:SF1">
    <property type="entry name" value="EG:BACN32G11.4 PROTEIN"/>
    <property type="match status" value="1"/>
</dbReference>
<organism evidence="3 4">
    <name type="scientific">Tepidiforma thermophila (strain KCTC 52669 / CGMCC 1.13589 / G233)</name>
    <dbReference type="NCBI Taxonomy" id="2761530"/>
    <lineage>
        <taxon>Bacteria</taxon>
        <taxon>Bacillati</taxon>
        <taxon>Chloroflexota</taxon>
        <taxon>Tepidiformia</taxon>
        <taxon>Tepidiformales</taxon>
        <taxon>Tepidiformaceae</taxon>
        <taxon>Tepidiforma</taxon>
    </lineage>
</organism>
<dbReference type="PANTHER" id="PTHR43459">
    <property type="entry name" value="ENOYL-COA HYDRATASE"/>
    <property type="match status" value="1"/>
</dbReference>
<dbReference type="Gene3D" id="1.10.12.10">
    <property type="entry name" value="Lyase 2-enoyl-coa Hydratase, Chain A, domain 2"/>
    <property type="match status" value="1"/>
</dbReference>
<name>A0A2A9HHY2_TEPT2</name>
<dbReference type="Gene3D" id="3.90.226.10">
    <property type="entry name" value="2-enoyl-CoA Hydratase, Chain A, domain 1"/>
    <property type="match status" value="1"/>
</dbReference>
<accession>A0A2A9HHY2</accession>
<reference evidence="3 4" key="1">
    <citation type="submission" date="2017-09" db="EMBL/GenBank/DDBJ databases">
        <title>Sequencing the genomes of two abundant thermophiles in Great Basin hot springs: Thermocrinis jamiesonii and novel Chloroflexi Thermoflexus hugenholtzii.</title>
        <authorList>
            <person name="Hedlund B."/>
        </authorList>
    </citation>
    <scope>NUCLEOTIDE SEQUENCE [LARGE SCALE GENOMIC DNA]</scope>
    <source>
        <strain evidence="3 4">G233</strain>
    </source>
</reference>
<dbReference type="GO" id="GO:0016853">
    <property type="term" value="F:isomerase activity"/>
    <property type="evidence" value="ECO:0007669"/>
    <property type="project" value="UniProtKB-KW"/>
</dbReference>
<dbReference type="AlphaFoldDB" id="A0A2A9HHY2"/>
<evidence type="ECO:0000313" key="4">
    <source>
        <dbReference type="Proteomes" id="UP000223071"/>
    </source>
</evidence>
<dbReference type="EMBL" id="PDJQ01000001">
    <property type="protein sequence ID" value="PFG74761.1"/>
    <property type="molecule type" value="Genomic_DNA"/>
</dbReference>
<protein>
    <submittedName>
        <fullName evidence="3">2-(1,2-epoxy-1,2-dihydrophenyl)acetyl-CoA isomerase</fullName>
    </submittedName>
</protein>
<evidence type="ECO:0000313" key="3">
    <source>
        <dbReference type="EMBL" id="PFG74761.1"/>
    </source>
</evidence>
<dbReference type="Proteomes" id="UP000223071">
    <property type="component" value="Unassembled WGS sequence"/>
</dbReference>
<dbReference type="InterPro" id="IPR001753">
    <property type="entry name" value="Enoyl-CoA_hydra/iso"/>
</dbReference>
<proteinExistence type="inferred from homology"/>
<gene>
    <name evidence="3" type="ORF">A9A59_2002</name>
</gene>